<dbReference type="InterPro" id="IPR012902">
    <property type="entry name" value="N_methyl_site"/>
</dbReference>
<sequence>MTRPAAQRAKTDQAGFTLLELLAVLMVLGLVMTAVGGGVRFASRGFDRAAATATELSSYSLAADVLRCRGERLFPLSVGWGADSQFVFLGEADRLAGPILSTPAESQQPGPPLRYALFHIEALEGGGSRLIHREHRLVTDPGLRVIEPADHAVSLYESAAAMRFSYHDGARWLDRWTAPRDLPRLIRLSFTDASGRATRPALILRPRLDGDRGCASDAALPCRDRP</sequence>
<keyword evidence="3" id="KW-1185">Reference proteome</keyword>
<protein>
    <submittedName>
        <fullName evidence="2">Type II secretion system protein</fullName>
    </submittedName>
</protein>
<evidence type="ECO:0000313" key="2">
    <source>
        <dbReference type="EMBL" id="RJF81834.1"/>
    </source>
</evidence>
<dbReference type="NCBIfam" id="TIGR02532">
    <property type="entry name" value="IV_pilin_GFxxxE"/>
    <property type="match status" value="1"/>
</dbReference>
<comment type="caution">
    <text evidence="2">The sequence shown here is derived from an EMBL/GenBank/DDBJ whole genome shotgun (WGS) entry which is preliminary data.</text>
</comment>
<reference evidence="2 3" key="1">
    <citation type="submission" date="2018-09" db="EMBL/GenBank/DDBJ databases">
        <authorList>
            <person name="Zhu H."/>
        </authorList>
    </citation>
    <scope>NUCLEOTIDE SEQUENCE [LARGE SCALE GENOMIC DNA]</scope>
    <source>
        <strain evidence="2 3">K2W22B-5</strain>
    </source>
</reference>
<dbReference type="PROSITE" id="PS00409">
    <property type="entry name" value="PROKAR_NTER_METHYL"/>
    <property type="match status" value="1"/>
</dbReference>
<proteinExistence type="predicted"/>
<evidence type="ECO:0000256" key="1">
    <source>
        <dbReference type="SAM" id="Phobius"/>
    </source>
</evidence>
<keyword evidence="1" id="KW-0472">Membrane</keyword>
<dbReference type="EMBL" id="QYUL01000002">
    <property type="protein sequence ID" value="RJF81834.1"/>
    <property type="molecule type" value="Genomic_DNA"/>
</dbReference>
<dbReference type="Proteomes" id="UP000283458">
    <property type="component" value="Unassembled WGS sequence"/>
</dbReference>
<evidence type="ECO:0000313" key="3">
    <source>
        <dbReference type="Proteomes" id="UP000283458"/>
    </source>
</evidence>
<accession>A0A418VXK1</accession>
<dbReference type="AlphaFoldDB" id="A0A418VXK1"/>
<keyword evidence="1" id="KW-1133">Transmembrane helix</keyword>
<feature type="transmembrane region" description="Helical" evidence="1">
    <location>
        <begin position="21"/>
        <end position="42"/>
    </location>
</feature>
<gene>
    <name evidence="2" type="ORF">D3877_17175</name>
</gene>
<keyword evidence="1" id="KW-0812">Transmembrane</keyword>
<dbReference type="OrthoDB" id="8220660at2"/>
<organism evidence="2 3">
    <name type="scientific">Azospirillum cavernae</name>
    <dbReference type="NCBI Taxonomy" id="2320860"/>
    <lineage>
        <taxon>Bacteria</taxon>
        <taxon>Pseudomonadati</taxon>
        <taxon>Pseudomonadota</taxon>
        <taxon>Alphaproteobacteria</taxon>
        <taxon>Rhodospirillales</taxon>
        <taxon>Azospirillaceae</taxon>
        <taxon>Azospirillum</taxon>
    </lineage>
</organism>
<dbReference type="Pfam" id="PF07963">
    <property type="entry name" value="N_methyl"/>
    <property type="match status" value="1"/>
</dbReference>
<name>A0A418VXK1_9PROT</name>
<dbReference type="RefSeq" id="WP_119831920.1">
    <property type="nucleotide sequence ID" value="NZ_QYUL01000002.1"/>
</dbReference>